<evidence type="ECO:0000313" key="2">
    <source>
        <dbReference type="EMBL" id="SHF93701.1"/>
    </source>
</evidence>
<reference evidence="2 3" key="1">
    <citation type="submission" date="2016-11" db="EMBL/GenBank/DDBJ databases">
        <authorList>
            <person name="Jaros S."/>
            <person name="Januszkiewicz K."/>
            <person name="Wedrychowicz H."/>
        </authorList>
    </citation>
    <scope>NUCLEOTIDE SEQUENCE [LARGE SCALE GENOMIC DNA]</scope>
    <source>
        <strain evidence="2 3">DSM 18119</strain>
    </source>
</reference>
<protein>
    <submittedName>
        <fullName evidence="2">Uncharacterized protein</fullName>
    </submittedName>
</protein>
<dbReference type="AlphaFoldDB" id="A0A1M5FRC4"/>
<keyword evidence="1" id="KW-0812">Transmembrane</keyword>
<keyword evidence="3" id="KW-1185">Reference proteome</keyword>
<dbReference type="EMBL" id="FQUU01000024">
    <property type="protein sequence ID" value="SHF93701.1"/>
    <property type="molecule type" value="Genomic_DNA"/>
</dbReference>
<name>A0A1M5FRC4_9BACT</name>
<feature type="transmembrane region" description="Helical" evidence="1">
    <location>
        <begin position="48"/>
        <end position="68"/>
    </location>
</feature>
<feature type="transmembrane region" description="Helical" evidence="1">
    <location>
        <begin position="80"/>
        <end position="100"/>
    </location>
</feature>
<sequence>MKKIFIISVLICTACSLSAQKLKGIPQKLTGKDLSQHYLQKSRNQKVGAFLLMAGGLTLGIFGGISTINLDGKQNISTTYALFGFGAVSFLASIPVLISASKYKLRAMMVVKTQQIDVPSSTSLRQTSVGLLIPLGR</sequence>
<keyword evidence="1" id="KW-0472">Membrane</keyword>
<gene>
    <name evidence="2" type="ORF">SAMN02745131_03904</name>
</gene>
<dbReference type="Proteomes" id="UP000184048">
    <property type="component" value="Unassembled WGS sequence"/>
</dbReference>
<proteinExistence type="predicted"/>
<dbReference type="STRING" id="1121884.SAMN02745131_03904"/>
<accession>A0A1M5FRC4</accession>
<organism evidence="2 3">
    <name type="scientific">Flavisolibacter ginsengisoli DSM 18119</name>
    <dbReference type="NCBI Taxonomy" id="1121884"/>
    <lineage>
        <taxon>Bacteria</taxon>
        <taxon>Pseudomonadati</taxon>
        <taxon>Bacteroidota</taxon>
        <taxon>Chitinophagia</taxon>
        <taxon>Chitinophagales</taxon>
        <taxon>Chitinophagaceae</taxon>
        <taxon>Flavisolibacter</taxon>
    </lineage>
</organism>
<evidence type="ECO:0000256" key="1">
    <source>
        <dbReference type="SAM" id="Phobius"/>
    </source>
</evidence>
<keyword evidence="1" id="KW-1133">Transmembrane helix</keyword>
<dbReference type="RefSeq" id="WP_072837023.1">
    <property type="nucleotide sequence ID" value="NZ_FQUU01000024.1"/>
</dbReference>
<evidence type="ECO:0000313" key="3">
    <source>
        <dbReference type="Proteomes" id="UP000184048"/>
    </source>
</evidence>